<dbReference type="EC" id="3.1.1.24" evidence="2"/>
<evidence type="ECO:0000259" key="1">
    <source>
        <dbReference type="Pfam" id="PF00561"/>
    </source>
</evidence>
<comment type="caution">
    <text evidence="2">The sequence shown here is derived from an EMBL/GenBank/DDBJ whole genome shotgun (WGS) entry which is preliminary data.</text>
</comment>
<gene>
    <name evidence="2" type="ORF">ISF6_3848</name>
</gene>
<feature type="domain" description="AB hydrolase-1" evidence="1">
    <location>
        <begin position="23"/>
        <end position="247"/>
    </location>
</feature>
<name>A0A0K8NUV1_PISS1</name>
<evidence type="ECO:0000313" key="3">
    <source>
        <dbReference type="Proteomes" id="UP000037660"/>
    </source>
</evidence>
<dbReference type="STRING" id="1547922.ISF6_3848"/>
<dbReference type="PANTHER" id="PTHR43798:SF33">
    <property type="entry name" value="HYDROLASE, PUTATIVE (AFU_ORTHOLOGUE AFUA_2G14860)-RELATED"/>
    <property type="match status" value="1"/>
</dbReference>
<dbReference type="Gene3D" id="3.40.50.1820">
    <property type="entry name" value="alpha/beta hydrolase"/>
    <property type="match status" value="1"/>
</dbReference>
<dbReference type="InterPro" id="IPR000073">
    <property type="entry name" value="AB_hydrolase_1"/>
</dbReference>
<accession>A0A0K8NUV1</accession>
<proteinExistence type="predicted"/>
<keyword evidence="3" id="KW-1185">Reference proteome</keyword>
<dbReference type="PANTHER" id="PTHR43798">
    <property type="entry name" value="MONOACYLGLYCEROL LIPASE"/>
    <property type="match status" value="1"/>
</dbReference>
<dbReference type="Proteomes" id="UP000037660">
    <property type="component" value="Unassembled WGS sequence"/>
</dbReference>
<evidence type="ECO:0000313" key="2">
    <source>
        <dbReference type="EMBL" id="GAP34069.1"/>
    </source>
</evidence>
<sequence length="267" mass="28543">MVAAGDEMNPLPLPVRRAGRGEPLVLVHGFLGGSSQWIAEIDALGRQFDVIAPDLAGYGAAADRSAPGDIAAHARAVLATLDTLGIERFHLLGHSMGGMVVQEMVHQAPARVLRLVLCATAALGSIPGRFETMQRSRERLAEEGIERMARRTSATWLLERERSPAYPALAALAVCASAQAARAGLDAMEAWDGRDRLAAIPSPTLVVWGEHDRSYGWPLIEALWRTIPGASLAVLPACSHALHLERPALFHALVGEFLQSPLPARAA</sequence>
<dbReference type="SUPFAM" id="SSF53474">
    <property type="entry name" value="alpha/beta-Hydrolases"/>
    <property type="match status" value="1"/>
</dbReference>
<dbReference type="AlphaFoldDB" id="A0A0K8NUV1"/>
<reference evidence="3" key="1">
    <citation type="submission" date="2015-07" db="EMBL/GenBank/DDBJ databases">
        <title>Discovery of a poly(ethylene terephthalate assimilation.</title>
        <authorList>
            <person name="Yoshida S."/>
            <person name="Hiraga K."/>
            <person name="Takehana T."/>
            <person name="Taniguchi I."/>
            <person name="Yamaji H."/>
            <person name="Maeda Y."/>
            <person name="Toyohara K."/>
            <person name="Miyamoto K."/>
            <person name="Kimura Y."/>
            <person name="Oda K."/>
        </authorList>
    </citation>
    <scope>NUCLEOTIDE SEQUENCE [LARGE SCALE GENOMIC DNA]</scope>
    <source>
        <strain evidence="3">NBRC 110686 / TISTR 2288 / 201-F6</strain>
    </source>
</reference>
<organism evidence="2 3">
    <name type="scientific">Piscinibacter sakaiensis</name>
    <name type="common">Ideonella sakaiensis</name>
    <dbReference type="NCBI Taxonomy" id="1547922"/>
    <lineage>
        <taxon>Bacteria</taxon>
        <taxon>Pseudomonadati</taxon>
        <taxon>Pseudomonadota</taxon>
        <taxon>Betaproteobacteria</taxon>
        <taxon>Burkholderiales</taxon>
        <taxon>Sphaerotilaceae</taxon>
        <taxon>Piscinibacter</taxon>
    </lineage>
</organism>
<dbReference type="GO" id="GO:0016020">
    <property type="term" value="C:membrane"/>
    <property type="evidence" value="ECO:0007669"/>
    <property type="project" value="TreeGrafter"/>
</dbReference>
<dbReference type="InterPro" id="IPR029058">
    <property type="entry name" value="AB_hydrolase_fold"/>
</dbReference>
<protein>
    <submittedName>
        <fullName evidence="2">Beta-ketoadipate enol-lactone hydrolase</fullName>
        <ecNumber evidence="2">3.1.1.24</ecNumber>
    </submittedName>
</protein>
<dbReference type="Pfam" id="PF00561">
    <property type="entry name" value="Abhydrolase_1"/>
    <property type="match status" value="1"/>
</dbReference>
<dbReference type="InterPro" id="IPR050266">
    <property type="entry name" value="AB_hydrolase_sf"/>
</dbReference>
<dbReference type="EMBL" id="BBYR01000006">
    <property type="protein sequence ID" value="GAP34069.1"/>
    <property type="molecule type" value="Genomic_DNA"/>
</dbReference>
<reference evidence="2 3" key="2">
    <citation type="journal article" date="2016" name="Science">
        <title>A bacterium that degrades and assimilates poly(ethylene terephthalate).</title>
        <authorList>
            <person name="Yoshida S."/>
            <person name="Hiraga K."/>
            <person name="Takehana T."/>
            <person name="Taniguchi I."/>
            <person name="Yamaji H."/>
            <person name="Maeda Y."/>
            <person name="Toyohara K."/>
            <person name="Miyamoto K."/>
            <person name="Kimura Y."/>
            <person name="Oda K."/>
        </authorList>
    </citation>
    <scope>NUCLEOTIDE SEQUENCE [LARGE SCALE GENOMIC DNA]</scope>
    <source>
        <strain evidence="3">NBRC 110686 / TISTR 2288 / 201-F6</strain>
    </source>
</reference>
<dbReference type="PRINTS" id="PR00111">
    <property type="entry name" value="ABHYDROLASE"/>
</dbReference>
<keyword evidence="2" id="KW-0378">Hydrolase</keyword>
<dbReference type="GO" id="GO:0047570">
    <property type="term" value="F:3-oxoadipate enol-lactonase activity"/>
    <property type="evidence" value="ECO:0007669"/>
    <property type="project" value="UniProtKB-EC"/>
</dbReference>